<dbReference type="EMBL" id="CP022111">
    <property type="protein sequence ID" value="ASG22328.1"/>
    <property type="molecule type" value="Genomic_DNA"/>
</dbReference>
<protein>
    <recommendedName>
        <fullName evidence="3">2-keto-4-pentenoate hydratase</fullName>
    </recommendedName>
</protein>
<dbReference type="Proteomes" id="UP000197153">
    <property type="component" value="Chromosome 2"/>
</dbReference>
<dbReference type="Gene3D" id="3.90.850.10">
    <property type="entry name" value="Fumarylacetoacetase-like, C-terminal domain"/>
    <property type="match status" value="1"/>
</dbReference>
<proteinExistence type="predicted"/>
<reference evidence="1 2" key="1">
    <citation type="submission" date="2017-06" db="EMBL/GenBank/DDBJ databases">
        <title>Complete genome sequence of Nitrospirillum amazonense strain CBAmC, an endophytic nitrogen-fixing and plant growth-promoting bacterium, isolated from sugarcane.</title>
        <authorList>
            <person name="Schwab S."/>
            <person name="dos Santos Teixeira K.R."/>
            <person name="Simoes Araujo J.L."/>
            <person name="Soares Vidal M."/>
            <person name="Borges de Freitas H.R."/>
            <person name="Rivello Crivelaro A.L."/>
            <person name="Bueno de Camargo Nunes A."/>
            <person name="dos Santos C.M."/>
            <person name="Palmeira da Silva Rosa D."/>
            <person name="da Silva Padilha D."/>
            <person name="da Silva E."/>
            <person name="Araujo Terra L."/>
            <person name="Soares Mendes V."/>
            <person name="Farinelli L."/>
            <person name="Magalhaes Cruz L."/>
            <person name="Baldani J.I."/>
        </authorList>
    </citation>
    <scope>NUCLEOTIDE SEQUENCE [LARGE SCALE GENOMIC DNA]</scope>
    <source>
        <strain evidence="1 2">CBAmC</strain>
    </source>
</reference>
<dbReference type="PANTHER" id="PTHR30143">
    <property type="entry name" value="ACID HYDRATASE"/>
    <property type="match status" value="1"/>
</dbReference>
<dbReference type="PANTHER" id="PTHR30143:SF0">
    <property type="entry name" value="2-KETO-4-PENTENOATE HYDRATASE"/>
    <property type="match status" value="1"/>
</dbReference>
<organism evidence="1 2">
    <name type="scientific">Nitrospirillum viridazoti CBAmc</name>
    <dbReference type="NCBI Taxonomy" id="1441467"/>
    <lineage>
        <taxon>Bacteria</taxon>
        <taxon>Pseudomonadati</taxon>
        <taxon>Pseudomonadota</taxon>
        <taxon>Alphaproteobacteria</taxon>
        <taxon>Rhodospirillales</taxon>
        <taxon>Azospirillaceae</taxon>
        <taxon>Nitrospirillum</taxon>
        <taxon>Nitrospirillum viridazoti</taxon>
    </lineage>
</organism>
<gene>
    <name evidence="1" type="ORF">Y958_15345</name>
</gene>
<accession>A0A248JW28</accession>
<evidence type="ECO:0008006" key="3">
    <source>
        <dbReference type="Google" id="ProtNLM"/>
    </source>
</evidence>
<dbReference type="GO" id="GO:0005737">
    <property type="term" value="C:cytoplasm"/>
    <property type="evidence" value="ECO:0007669"/>
    <property type="project" value="TreeGrafter"/>
</dbReference>
<dbReference type="AlphaFoldDB" id="A0A248JW28"/>
<dbReference type="GO" id="GO:0008684">
    <property type="term" value="F:2-oxopent-4-enoate hydratase activity"/>
    <property type="evidence" value="ECO:0007669"/>
    <property type="project" value="TreeGrafter"/>
</dbReference>
<dbReference type="KEGG" id="nao:Y958_15345"/>
<keyword evidence="2" id="KW-1185">Reference proteome</keyword>
<evidence type="ECO:0000313" key="2">
    <source>
        <dbReference type="Proteomes" id="UP000197153"/>
    </source>
</evidence>
<dbReference type="InterPro" id="IPR050772">
    <property type="entry name" value="Hydratase-Decarb/MhpD_sf"/>
</dbReference>
<dbReference type="SUPFAM" id="SSF56529">
    <property type="entry name" value="FAH"/>
    <property type="match status" value="1"/>
</dbReference>
<name>A0A248JW28_9PROT</name>
<dbReference type="InterPro" id="IPR036663">
    <property type="entry name" value="Fumarylacetoacetase_C_sf"/>
</dbReference>
<dbReference type="RefSeq" id="WP_088872918.1">
    <property type="nucleotide sequence ID" value="NZ_CP022111.1"/>
</dbReference>
<sequence length="268" mass="28166">MVPSPAIELATALVAARCTGRPVDPATAAYLPANLAEAYEVQAATVRLRGAAVAAFKIGLTSAAAQEGLGAVEPIAGRLAPPDIRFSPARIEAGSHLRIVEAEVIFRFDQDLPPEAAPFSKADVMRGIGCAFAGIEVCDTRFMGDDDTLARIVADNGNADLLVVGEPLRDWSEEALRGLTVTLIRRTRPDVRGSTAKVLGHPLEAVTWLANWLAARGEGIRSGQLVASGSCTGMTVLGPDEEVTATFGSLGSVSMRFVQAFGLKEDRV</sequence>
<evidence type="ECO:0000313" key="1">
    <source>
        <dbReference type="EMBL" id="ASG22328.1"/>
    </source>
</evidence>